<comment type="caution">
    <text evidence="1">The sequence shown here is derived from an EMBL/GenBank/DDBJ whole genome shotgun (WGS) entry which is preliminary data.</text>
</comment>
<organism evidence="1 2">
    <name type="scientific">Paraburkholderia franconis</name>
    <dbReference type="NCBI Taxonomy" id="2654983"/>
    <lineage>
        <taxon>Bacteria</taxon>
        <taxon>Pseudomonadati</taxon>
        <taxon>Pseudomonadota</taxon>
        <taxon>Betaproteobacteria</taxon>
        <taxon>Burkholderiales</taxon>
        <taxon>Burkholderiaceae</taxon>
        <taxon>Paraburkholderia</taxon>
    </lineage>
</organism>
<sequence length="116" mass="12856">MKNRFNRRHRLPLGEDETSILCRRARDACPSSGRKASLRVVIVAPRVTSAAACLPPSCPFATAGTQRIGKRQVRRRNIARAACPFNRLRSLPTISVATYRVLTRGPAARQAKHQVP</sequence>
<reference evidence="1 2" key="1">
    <citation type="submission" date="2019-10" db="EMBL/GenBank/DDBJ databases">
        <title>Paraburkholderia sp. isolated from nodules of Mimosa pudica from Brazilian Atlantic Forest soils.</title>
        <authorList>
            <person name="Paulitsch F."/>
            <person name="Hungria M."/>
            <person name="Dall'Agnol R."/>
        </authorList>
    </citation>
    <scope>NUCLEOTIDE SEQUENCE [LARGE SCALE GENOMIC DNA]</scope>
    <source>
        <strain evidence="1 2">CNPSo 3157</strain>
    </source>
</reference>
<gene>
    <name evidence="1" type="ORF">GCT13_20195</name>
</gene>
<dbReference type="EMBL" id="WHNP01000018">
    <property type="protein sequence ID" value="MPW19155.1"/>
    <property type="molecule type" value="Genomic_DNA"/>
</dbReference>
<dbReference type="AlphaFoldDB" id="A0A7X1TH46"/>
<dbReference type="Proteomes" id="UP000484381">
    <property type="component" value="Unassembled WGS sequence"/>
</dbReference>
<accession>A0A7X1TH46</accession>
<proteinExistence type="predicted"/>
<keyword evidence="2" id="KW-1185">Reference proteome</keyword>
<evidence type="ECO:0000313" key="2">
    <source>
        <dbReference type="Proteomes" id="UP000484381"/>
    </source>
</evidence>
<evidence type="ECO:0000313" key="1">
    <source>
        <dbReference type="EMBL" id="MPW19155.1"/>
    </source>
</evidence>
<protein>
    <submittedName>
        <fullName evidence="1">Uncharacterized protein</fullName>
    </submittedName>
</protein>
<name>A0A7X1TH46_9BURK</name>